<name>V4CNR4_LOTGI</name>
<keyword evidence="4 7" id="KW-0560">Oxidoreductase</keyword>
<evidence type="ECO:0000256" key="2">
    <source>
        <dbReference type="ARBA" id="ARBA00004362"/>
    </source>
</evidence>
<dbReference type="PANTHER" id="PTHR43563">
    <property type="entry name" value="AMINE OXIDASE"/>
    <property type="match status" value="1"/>
</dbReference>
<dbReference type="InterPro" id="IPR050703">
    <property type="entry name" value="Flavin_MAO"/>
</dbReference>
<dbReference type="AlphaFoldDB" id="V4CNR4"/>
<dbReference type="GO" id="GO:0005741">
    <property type="term" value="C:mitochondrial outer membrane"/>
    <property type="evidence" value="ECO:0007669"/>
    <property type="project" value="UniProtKB-SubCell"/>
</dbReference>
<organism evidence="9 10">
    <name type="scientific">Lottia gigantea</name>
    <name type="common">Giant owl limpet</name>
    <dbReference type="NCBI Taxonomy" id="225164"/>
    <lineage>
        <taxon>Eukaryota</taxon>
        <taxon>Metazoa</taxon>
        <taxon>Spiralia</taxon>
        <taxon>Lophotrochozoa</taxon>
        <taxon>Mollusca</taxon>
        <taxon>Gastropoda</taxon>
        <taxon>Patellogastropoda</taxon>
        <taxon>Lottioidea</taxon>
        <taxon>Lottiidae</taxon>
        <taxon>Lottia</taxon>
    </lineage>
</organism>
<dbReference type="EC" id="1.4.3.-" evidence="7"/>
<keyword evidence="7" id="KW-0285">Flavoprotein</keyword>
<proteinExistence type="inferred from homology"/>
<dbReference type="InterPro" id="IPR002937">
    <property type="entry name" value="Amino_oxidase"/>
</dbReference>
<accession>V4CNR4</accession>
<dbReference type="HOGENOM" id="CLU_004498_0_4_1"/>
<dbReference type="Pfam" id="PF01593">
    <property type="entry name" value="Amino_oxidase"/>
    <property type="match status" value="1"/>
</dbReference>
<sequence>MEKLTVDVVVIGAGLSGLVSAYHLLKTDHRLKVLVLEAKDRIGGRTQTVQLKSADGSIDFWDVGGEWVGRPQMFLQDLLKTFRLDTFIPTATNTYVPVPTEPPLSWKTRVDLKMLCLKLRRLKSIIDSIESLVDSIRAIQWDAITLENYVKENLWTEGAMAVVDTACRCMFGLSPSEMSLLYFLMYIQDAGGLEVFIQPNMYSGKDCRVKGGIQQLASNIVYKIGRKNVLLRQPVTHIVQNPERVVVVTSNRMQVLCQRVILAVPPHHIASISFTPSLPPNQLSLLKSVPLAFLVKFAVTYEEAFWRNDTGSNQFGFQRVLEDPGAGSVGIVYDATSSGGNPALAGFLSSVSDTDSDDEAHKKKILYLLEALLGDSVRDFVDITLKDWSKEPYNGGCFLKSLIPGTTRYLNQDLRTAFDRVHFAGTETATVWCGFMNGAVQSGFRAASEILKHLCPEETTTTNNNSGGLNLALKSMSLAIFGAGLLSVAFMLMKSNAANKSSPILKLLVEK</sequence>
<keyword evidence="7" id="KW-0274">FAD</keyword>
<gene>
    <name evidence="9" type="ORF">LOTGIDRAFT_156653</name>
</gene>
<dbReference type="STRING" id="225164.V4CNR4"/>
<dbReference type="GO" id="GO:0008131">
    <property type="term" value="F:primary methylamine oxidase activity"/>
    <property type="evidence" value="ECO:0007669"/>
    <property type="project" value="UniProtKB-ARBA"/>
</dbReference>
<feature type="domain" description="Amine oxidase" evidence="8">
    <location>
        <begin position="15"/>
        <end position="451"/>
    </location>
</feature>
<dbReference type="PRINTS" id="PR00757">
    <property type="entry name" value="AMINEOXDASEF"/>
</dbReference>
<dbReference type="RefSeq" id="XP_009045527.1">
    <property type="nucleotide sequence ID" value="XM_009047279.1"/>
</dbReference>
<comment type="subcellular location">
    <subcellularLocation>
        <location evidence="2">Mitochondrion outer membrane</location>
        <topology evidence="2">Single-pass type IV membrane protein</topology>
        <orientation evidence="2">Cytoplasmic side</orientation>
    </subcellularLocation>
</comment>
<dbReference type="KEGG" id="lgi:LOTGIDRAFT_156653"/>
<dbReference type="InterPro" id="IPR036188">
    <property type="entry name" value="FAD/NAD-bd_sf"/>
</dbReference>
<dbReference type="OrthoDB" id="7777654at2759"/>
<dbReference type="Gene3D" id="3.50.50.60">
    <property type="entry name" value="FAD/NAD(P)-binding domain"/>
    <property type="match status" value="1"/>
</dbReference>
<protein>
    <recommendedName>
        <fullName evidence="7">Amine oxidase</fullName>
        <ecNumber evidence="7">1.4.3.-</ecNumber>
    </recommendedName>
</protein>
<dbReference type="GeneID" id="20237055"/>
<comment type="catalytic activity">
    <reaction evidence="5">
        <text>a secondary aliphatic amine + O2 + H2O = a primary amine + an aldehyde + H2O2</text>
        <dbReference type="Rhea" id="RHEA:26414"/>
        <dbReference type="ChEBI" id="CHEBI:15377"/>
        <dbReference type="ChEBI" id="CHEBI:15379"/>
        <dbReference type="ChEBI" id="CHEBI:16240"/>
        <dbReference type="ChEBI" id="CHEBI:17478"/>
        <dbReference type="ChEBI" id="CHEBI:58855"/>
        <dbReference type="ChEBI" id="CHEBI:65296"/>
        <dbReference type="EC" id="1.4.3.4"/>
    </reaction>
</comment>
<evidence type="ECO:0000313" key="9">
    <source>
        <dbReference type="EMBL" id="ESP04045.1"/>
    </source>
</evidence>
<evidence type="ECO:0000256" key="1">
    <source>
        <dbReference type="ARBA" id="ARBA00001974"/>
    </source>
</evidence>
<dbReference type="GO" id="GO:0097621">
    <property type="term" value="F:monoamine oxidase activity"/>
    <property type="evidence" value="ECO:0007669"/>
    <property type="project" value="UniProtKB-EC"/>
</dbReference>
<feature type="binding site" evidence="6">
    <location>
        <begin position="37"/>
        <end position="38"/>
    </location>
    <ligand>
        <name>FAD</name>
        <dbReference type="ChEBI" id="CHEBI:57692"/>
    </ligand>
</feature>
<dbReference type="Proteomes" id="UP000030746">
    <property type="component" value="Unassembled WGS sequence"/>
</dbReference>
<comment type="cofactor">
    <cofactor evidence="1 7">
        <name>FAD</name>
        <dbReference type="ChEBI" id="CHEBI:57692"/>
    </cofactor>
</comment>
<dbReference type="EMBL" id="KB199905">
    <property type="protein sequence ID" value="ESP04045.1"/>
    <property type="molecule type" value="Genomic_DNA"/>
</dbReference>
<dbReference type="CTD" id="20237055"/>
<feature type="binding site" evidence="6">
    <location>
        <position position="235"/>
    </location>
    <ligand>
        <name>FAD</name>
        <dbReference type="ChEBI" id="CHEBI:57692"/>
    </ligand>
</feature>
<dbReference type="PANTHER" id="PTHR43563:SF14">
    <property type="entry name" value="AMINE OXIDASE"/>
    <property type="match status" value="1"/>
</dbReference>
<evidence type="ECO:0000256" key="3">
    <source>
        <dbReference type="ARBA" id="ARBA00005995"/>
    </source>
</evidence>
<feature type="binding site" evidence="6">
    <location>
        <position position="427"/>
    </location>
    <ligand>
        <name>FAD</name>
        <dbReference type="ChEBI" id="CHEBI:57692"/>
    </ligand>
</feature>
<dbReference type="InterPro" id="IPR001613">
    <property type="entry name" value="Flavin_amine_oxidase"/>
</dbReference>
<feature type="binding site" evidence="6">
    <location>
        <position position="347"/>
    </location>
    <ligand>
        <name>substrate</name>
    </ligand>
</feature>
<evidence type="ECO:0000256" key="4">
    <source>
        <dbReference type="ARBA" id="ARBA00023002"/>
    </source>
</evidence>
<evidence type="ECO:0000256" key="7">
    <source>
        <dbReference type="RuleBase" id="RU362067"/>
    </source>
</evidence>
<evidence type="ECO:0000256" key="6">
    <source>
        <dbReference type="PIRSR" id="PIRSR601613-1"/>
    </source>
</evidence>
<feature type="binding site" evidence="6">
    <location>
        <position position="16"/>
    </location>
    <ligand>
        <name>FAD</name>
        <dbReference type="ChEBI" id="CHEBI:57692"/>
    </ligand>
</feature>
<keyword evidence="10" id="KW-1185">Reference proteome</keyword>
<dbReference type="SUPFAM" id="SSF54373">
    <property type="entry name" value="FAD-linked reductases, C-terminal domain"/>
    <property type="match status" value="1"/>
</dbReference>
<dbReference type="SUPFAM" id="SSF51905">
    <property type="entry name" value="FAD/NAD(P)-binding domain"/>
    <property type="match status" value="1"/>
</dbReference>
<evidence type="ECO:0000313" key="10">
    <source>
        <dbReference type="Proteomes" id="UP000030746"/>
    </source>
</evidence>
<evidence type="ECO:0000256" key="5">
    <source>
        <dbReference type="ARBA" id="ARBA00048448"/>
    </source>
</evidence>
<reference evidence="9 10" key="1">
    <citation type="journal article" date="2013" name="Nature">
        <title>Insights into bilaterian evolution from three spiralian genomes.</title>
        <authorList>
            <person name="Simakov O."/>
            <person name="Marletaz F."/>
            <person name="Cho S.J."/>
            <person name="Edsinger-Gonzales E."/>
            <person name="Havlak P."/>
            <person name="Hellsten U."/>
            <person name="Kuo D.H."/>
            <person name="Larsson T."/>
            <person name="Lv J."/>
            <person name="Arendt D."/>
            <person name="Savage R."/>
            <person name="Osoegawa K."/>
            <person name="de Jong P."/>
            <person name="Grimwood J."/>
            <person name="Chapman J.A."/>
            <person name="Shapiro H."/>
            <person name="Aerts A."/>
            <person name="Otillar R.P."/>
            <person name="Terry A.Y."/>
            <person name="Boore J.L."/>
            <person name="Grigoriev I.V."/>
            <person name="Lindberg D.R."/>
            <person name="Seaver E.C."/>
            <person name="Weisblat D.A."/>
            <person name="Putnam N.H."/>
            <person name="Rokhsar D.S."/>
        </authorList>
    </citation>
    <scope>NUCLEOTIDE SEQUENCE [LARGE SCALE GENOMIC DNA]</scope>
</reference>
<comment type="similarity">
    <text evidence="3 7">Belongs to the flavin monoamine oxidase family.</text>
</comment>
<evidence type="ECO:0000259" key="8">
    <source>
        <dbReference type="Pfam" id="PF01593"/>
    </source>
</evidence>
<dbReference type="OMA" id="MEQHICH"/>